<evidence type="ECO:0000313" key="4">
    <source>
        <dbReference type="Proteomes" id="UP000824782"/>
    </source>
</evidence>
<dbReference type="GO" id="GO:0000049">
    <property type="term" value="F:tRNA binding"/>
    <property type="evidence" value="ECO:0007669"/>
    <property type="project" value="TreeGrafter"/>
</dbReference>
<dbReference type="GO" id="GO:0005524">
    <property type="term" value="F:ATP binding"/>
    <property type="evidence" value="ECO:0007669"/>
    <property type="project" value="UniProtKB-KW"/>
</dbReference>
<dbReference type="InterPro" id="IPR027417">
    <property type="entry name" value="P-loop_NTPase"/>
</dbReference>
<keyword evidence="2" id="KW-0067">ATP-binding</keyword>
<organism evidence="3 4">
    <name type="scientific">Engystomops pustulosus</name>
    <name type="common">Tungara frog</name>
    <name type="synonym">Physalaemus pustulosus</name>
    <dbReference type="NCBI Taxonomy" id="76066"/>
    <lineage>
        <taxon>Eukaryota</taxon>
        <taxon>Metazoa</taxon>
        <taxon>Chordata</taxon>
        <taxon>Craniata</taxon>
        <taxon>Vertebrata</taxon>
        <taxon>Euteleostomi</taxon>
        <taxon>Amphibia</taxon>
        <taxon>Batrachia</taxon>
        <taxon>Anura</taxon>
        <taxon>Neobatrachia</taxon>
        <taxon>Hyloidea</taxon>
        <taxon>Leptodactylidae</taxon>
        <taxon>Leiuperinae</taxon>
        <taxon>Engystomops</taxon>
    </lineage>
</organism>
<evidence type="ECO:0000256" key="2">
    <source>
        <dbReference type="ARBA" id="ARBA00022840"/>
    </source>
</evidence>
<dbReference type="PANTHER" id="PTHR20873">
    <property type="entry name" value="L-SERYL-TRNA(SEC) KINASE"/>
    <property type="match status" value="1"/>
</dbReference>
<dbReference type="SUPFAM" id="SSF52540">
    <property type="entry name" value="P-loop containing nucleoside triphosphate hydrolases"/>
    <property type="match status" value="1"/>
</dbReference>
<keyword evidence="1" id="KW-0547">Nucleotide-binding</keyword>
<evidence type="ECO:0000313" key="3">
    <source>
        <dbReference type="EMBL" id="KAG8551441.1"/>
    </source>
</evidence>
<dbReference type="GO" id="GO:0016301">
    <property type="term" value="F:kinase activity"/>
    <property type="evidence" value="ECO:0007669"/>
    <property type="project" value="TreeGrafter"/>
</dbReference>
<accession>A0AAV6ZQZ7</accession>
<evidence type="ECO:0000256" key="1">
    <source>
        <dbReference type="ARBA" id="ARBA00022741"/>
    </source>
</evidence>
<dbReference type="AlphaFoldDB" id="A0AAV6ZQZ7"/>
<reference evidence="3" key="1">
    <citation type="thesis" date="2020" institute="ProQuest LLC" country="789 East Eisenhower Parkway, Ann Arbor, MI, USA">
        <title>Comparative Genomics and Chromosome Evolution.</title>
        <authorList>
            <person name="Mudd A.B."/>
        </authorList>
    </citation>
    <scope>NUCLEOTIDE SEQUENCE</scope>
    <source>
        <strain evidence="3">237g6f4</strain>
        <tissue evidence="3">Blood</tissue>
    </source>
</reference>
<dbReference type="Proteomes" id="UP000824782">
    <property type="component" value="Unassembled WGS sequence"/>
</dbReference>
<sequence>MDAAAKSSPIGLCVLCGLPGAGKSTLAQRLKERQTSCSIVIISYDDVMGDGAFKEQALLECREVSCQSENQGGREMSPWKRHRQQLLQCLETLIITLLAPSALRPPNGKADETWKRLVQCLESQGLVSDGEDSEISSRSINVRSSPVYFILDDNFYYQSMRYEVFQLARKYSLGFCQLYLQCPVDCCLMRNKERQNGVTDRTIILMDSKLERPNPEKNTWEKNSLILDSSNMDDFHGRITSLMNEALENPVMALGDDSEEKEKDRDICAANVIHQADKNLRHLISETMQAVKGLVSAKDIKRIAQELQRVKVSALDQLRHSITVRTGEAAATDIIAAVISHFREEVDCILQQFLPKVQSDSHTAPPSVS</sequence>
<dbReference type="NCBIfam" id="TIGR03575">
    <property type="entry name" value="selen_PSTK_euk"/>
    <property type="match status" value="1"/>
</dbReference>
<dbReference type="PANTHER" id="PTHR20873:SF0">
    <property type="entry name" value="L-SERYL-TRNA(SEC) KINASE"/>
    <property type="match status" value="1"/>
</dbReference>
<name>A0AAV6ZQZ7_ENGPU</name>
<dbReference type="Pfam" id="PF08433">
    <property type="entry name" value="KTI12"/>
    <property type="match status" value="1"/>
</dbReference>
<dbReference type="InterPro" id="IPR013641">
    <property type="entry name" value="KTI12/PSTK"/>
</dbReference>
<evidence type="ECO:0008006" key="5">
    <source>
        <dbReference type="Google" id="ProtNLM"/>
    </source>
</evidence>
<keyword evidence="4" id="KW-1185">Reference proteome</keyword>
<comment type="caution">
    <text evidence="3">The sequence shown here is derived from an EMBL/GenBank/DDBJ whole genome shotgun (WGS) entry which is preliminary data.</text>
</comment>
<dbReference type="Gene3D" id="3.40.50.300">
    <property type="entry name" value="P-loop containing nucleotide triphosphate hydrolases"/>
    <property type="match status" value="1"/>
</dbReference>
<protein>
    <recommendedName>
        <fullName evidence="5">L-seryl-tRNA(Sec) kinase</fullName>
    </recommendedName>
</protein>
<proteinExistence type="predicted"/>
<dbReference type="InterPro" id="IPR020028">
    <property type="entry name" value="L-seryl-tRNA_Sec_kinase_euk"/>
</dbReference>
<dbReference type="Pfam" id="PF13671">
    <property type="entry name" value="AAA_33"/>
    <property type="match status" value="1"/>
</dbReference>
<dbReference type="InterPro" id="IPR052648">
    <property type="entry name" value="Ser-tRNA(Sec)_kinase"/>
</dbReference>
<dbReference type="EMBL" id="WNYA01000011">
    <property type="protein sequence ID" value="KAG8551441.1"/>
    <property type="molecule type" value="Genomic_DNA"/>
</dbReference>
<gene>
    <name evidence="3" type="ORF">GDO81_004110</name>
</gene>